<gene>
    <name evidence="4" type="ORF">ETSY2_20935</name>
</gene>
<reference evidence="4 5" key="1">
    <citation type="journal article" date="2014" name="Nature">
        <title>An environmental bacterial taxon with a large and distinct metabolic repertoire.</title>
        <authorList>
            <person name="Wilson M.C."/>
            <person name="Mori T."/>
            <person name="Ruckert C."/>
            <person name="Uria A.R."/>
            <person name="Helf M.J."/>
            <person name="Takada K."/>
            <person name="Gernert C."/>
            <person name="Steffens U.A."/>
            <person name="Heycke N."/>
            <person name="Schmitt S."/>
            <person name="Rinke C."/>
            <person name="Helfrich E.J."/>
            <person name="Brachmann A.O."/>
            <person name="Gurgui C."/>
            <person name="Wakimoto T."/>
            <person name="Kracht M."/>
            <person name="Crusemann M."/>
            <person name="Hentschel U."/>
            <person name="Abe I."/>
            <person name="Matsunaga S."/>
            <person name="Kalinowski J."/>
            <person name="Takeyama H."/>
            <person name="Piel J."/>
        </authorList>
    </citation>
    <scope>NUCLEOTIDE SEQUENCE [LARGE SCALE GENOMIC DNA]</scope>
    <source>
        <strain evidence="5">TSY2</strain>
    </source>
</reference>
<evidence type="ECO:0000256" key="2">
    <source>
        <dbReference type="RuleBase" id="RU003707"/>
    </source>
</evidence>
<dbReference type="PANTHER" id="PTHR43802:SF1">
    <property type="entry name" value="IP11341P-RELATED"/>
    <property type="match status" value="1"/>
</dbReference>
<dbReference type="PATRIC" id="fig|1429439.4.peg.3559"/>
<dbReference type="InterPro" id="IPR001753">
    <property type="entry name" value="Enoyl-CoA_hydra/iso"/>
</dbReference>
<comment type="caution">
    <text evidence="4">The sequence shown here is derived from an EMBL/GenBank/DDBJ whole genome shotgun (WGS) entry which is preliminary data.</text>
</comment>
<evidence type="ECO:0000313" key="5">
    <source>
        <dbReference type="Proteomes" id="UP000019140"/>
    </source>
</evidence>
<dbReference type="PANTHER" id="PTHR43802">
    <property type="entry name" value="ENOYL-COA HYDRATASE"/>
    <property type="match status" value="1"/>
</dbReference>
<dbReference type="EMBL" id="AZHX01000866">
    <property type="protein sequence ID" value="ETX05786.1"/>
    <property type="molecule type" value="Genomic_DNA"/>
</dbReference>
<keyword evidence="5" id="KW-1185">Reference proteome</keyword>
<dbReference type="PROSITE" id="PS00166">
    <property type="entry name" value="ENOYL_COA_HYDRATASE"/>
    <property type="match status" value="1"/>
</dbReference>
<accession>W4M7B5</accession>
<dbReference type="Gene3D" id="3.90.226.10">
    <property type="entry name" value="2-enoyl-CoA Hydratase, Chain A, domain 1"/>
    <property type="match status" value="1"/>
</dbReference>
<evidence type="ECO:0000256" key="1">
    <source>
        <dbReference type="ARBA" id="ARBA00005254"/>
    </source>
</evidence>
<dbReference type="SUPFAM" id="SSF52096">
    <property type="entry name" value="ClpP/crotonase"/>
    <property type="match status" value="1"/>
</dbReference>
<comment type="similarity">
    <text evidence="1 2">Belongs to the enoyl-CoA hydratase/isomerase family.</text>
</comment>
<dbReference type="AlphaFoldDB" id="W4M7B5"/>
<dbReference type="InterPro" id="IPR029045">
    <property type="entry name" value="ClpP/crotonase-like_dom_sf"/>
</dbReference>
<proteinExistence type="inferred from homology"/>
<dbReference type="GO" id="GO:0003824">
    <property type="term" value="F:catalytic activity"/>
    <property type="evidence" value="ECO:0007669"/>
    <property type="project" value="InterPro"/>
</dbReference>
<dbReference type="InterPro" id="IPR018376">
    <property type="entry name" value="Enoyl-CoA_hyd/isom_CS"/>
</dbReference>
<dbReference type="Pfam" id="PF00378">
    <property type="entry name" value="ECH_1"/>
    <property type="match status" value="1"/>
</dbReference>
<dbReference type="Proteomes" id="UP000019140">
    <property type="component" value="Unassembled WGS sequence"/>
</dbReference>
<dbReference type="CDD" id="cd06558">
    <property type="entry name" value="crotonase-like"/>
    <property type="match status" value="1"/>
</dbReference>
<evidence type="ECO:0000256" key="3">
    <source>
        <dbReference type="SAM" id="MobiDB-lite"/>
    </source>
</evidence>
<dbReference type="HOGENOM" id="CLU_009834_7_2_7"/>
<evidence type="ECO:0000313" key="4">
    <source>
        <dbReference type="EMBL" id="ETX05786.1"/>
    </source>
</evidence>
<sequence length="293" mass="33628">MPTYDTLLYEKQRHGVLITWNRPETLNAISRQMEHELSEALREAERDPEIRAIVMTGMGRAFSSGYDIGGERPDPVWPYGIPEDHSVAEMLDHWRERSRTETERLMQIWELSKPVIAAVNGWCMGGGSWYALACHMTYACEEAVFAQPEVRMISNTNFFWTLNAGYKHALRYGLTGDHIDAREALRIGLINDIVPKDELIDYCFGIVERIARVSPETVKINLYVATKGMHMMGLRNALSLNDELSALAHNSQREDFKRELQEARNEGGMQAFLKKRDDPFRPEPFGPRSQPRQ</sequence>
<evidence type="ECO:0008006" key="6">
    <source>
        <dbReference type="Google" id="ProtNLM"/>
    </source>
</evidence>
<organism evidence="4 5">
    <name type="scientific">Candidatus Entotheonella gemina</name>
    <dbReference type="NCBI Taxonomy" id="1429439"/>
    <lineage>
        <taxon>Bacteria</taxon>
        <taxon>Pseudomonadati</taxon>
        <taxon>Nitrospinota/Tectimicrobiota group</taxon>
        <taxon>Candidatus Tectimicrobiota</taxon>
        <taxon>Candidatus Entotheonellia</taxon>
        <taxon>Candidatus Entotheonellales</taxon>
        <taxon>Candidatus Entotheonellaceae</taxon>
        <taxon>Candidatus Entotheonella</taxon>
    </lineage>
</organism>
<protein>
    <recommendedName>
        <fullName evidence="6">Enoyl-CoA hydratase</fullName>
    </recommendedName>
</protein>
<name>W4M7B5_9BACT</name>
<feature type="region of interest" description="Disordered" evidence="3">
    <location>
        <begin position="264"/>
        <end position="293"/>
    </location>
</feature>